<proteinExistence type="predicted"/>
<keyword evidence="1" id="KW-0472">Membrane</keyword>
<dbReference type="Proteomes" id="UP000539265">
    <property type="component" value="Unassembled WGS sequence"/>
</dbReference>
<organism evidence="2 3">
    <name type="scientific">Mucilaginibacter gotjawali</name>
    <dbReference type="NCBI Taxonomy" id="1550579"/>
    <lineage>
        <taxon>Bacteria</taxon>
        <taxon>Pseudomonadati</taxon>
        <taxon>Bacteroidota</taxon>
        <taxon>Sphingobacteriia</taxon>
        <taxon>Sphingobacteriales</taxon>
        <taxon>Sphingobacteriaceae</taxon>
        <taxon>Mucilaginibacter</taxon>
    </lineage>
</organism>
<evidence type="ECO:0000313" key="2">
    <source>
        <dbReference type="EMBL" id="MBB3054624.1"/>
    </source>
</evidence>
<evidence type="ECO:0000256" key="1">
    <source>
        <dbReference type="SAM" id="Phobius"/>
    </source>
</evidence>
<name>A0A839SB89_9SPHI</name>
<accession>A0A839SB89</accession>
<keyword evidence="1" id="KW-1133">Transmembrane helix</keyword>
<gene>
    <name evidence="2" type="ORF">FHS11_001034</name>
</gene>
<dbReference type="RefSeq" id="WP_172885376.1">
    <property type="nucleotide sequence ID" value="NZ_AP017313.1"/>
</dbReference>
<protein>
    <submittedName>
        <fullName evidence="2">Uncharacterized protein YneF (UPF0154 family)</fullName>
    </submittedName>
</protein>
<evidence type="ECO:0000313" key="3">
    <source>
        <dbReference type="Proteomes" id="UP000539265"/>
    </source>
</evidence>
<feature type="transmembrane region" description="Helical" evidence="1">
    <location>
        <begin position="13"/>
        <end position="33"/>
    </location>
</feature>
<comment type="caution">
    <text evidence="2">The sequence shown here is derived from an EMBL/GenBank/DDBJ whole genome shotgun (WGS) entry which is preliminary data.</text>
</comment>
<keyword evidence="3" id="KW-1185">Reference proteome</keyword>
<reference evidence="2" key="1">
    <citation type="submission" date="2020-08" db="EMBL/GenBank/DDBJ databases">
        <title>Genomic Encyclopedia of Type Strains, Phase III (KMG-III): the genomes of soil and plant-associated and newly described type strains.</title>
        <authorList>
            <person name="Whitman W."/>
        </authorList>
    </citation>
    <scope>NUCLEOTIDE SEQUENCE [LARGE SCALE GENOMIC DNA]</scope>
    <source>
        <strain evidence="2">CECT 8628</strain>
    </source>
</reference>
<sequence length="57" mass="6247">MTLSDVTLIGKKILVGIVVTIIPFLIIFGGLWLTRKLLADHDRANQQITQPTKSTAS</sequence>
<dbReference type="EMBL" id="JACHWX010000002">
    <property type="protein sequence ID" value="MBB3054624.1"/>
    <property type="molecule type" value="Genomic_DNA"/>
</dbReference>
<keyword evidence="1" id="KW-0812">Transmembrane</keyword>
<dbReference type="AlphaFoldDB" id="A0A839SB89"/>